<keyword evidence="3 4" id="KW-0862">Zinc</keyword>
<feature type="zinc finger region" description="C3H1-type" evidence="4">
    <location>
        <begin position="511"/>
        <end position="540"/>
    </location>
</feature>
<accession>A0A6T7FHE9</accession>
<keyword evidence="1 4" id="KW-0479">Metal-binding</keyword>
<dbReference type="EMBL" id="HBHQ01000302">
    <property type="protein sequence ID" value="CAD9808364.1"/>
    <property type="molecule type" value="Transcribed_RNA"/>
</dbReference>
<feature type="region of interest" description="Disordered" evidence="5">
    <location>
        <begin position="71"/>
        <end position="158"/>
    </location>
</feature>
<dbReference type="GO" id="GO:0008270">
    <property type="term" value="F:zinc ion binding"/>
    <property type="evidence" value="ECO:0007669"/>
    <property type="project" value="UniProtKB-KW"/>
</dbReference>
<keyword evidence="2 4" id="KW-0863">Zinc-finger</keyword>
<feature type="domain" description="C3H1-type" evidence="6">
    <location>
        <begin position="511"/>
        <end position="540"/>
    </location>
</feature>
<dbReference type="InterPro" id="IPR045234">
    <property type="entry name" value="Unkempt-like"/>
</dbReference>
<dbReference type="Gene3D" id="3.30.1370.210">
    <property type="match status" value="1"/>
</dbReference>
<gene>
    <name evidence="7" type="ORF">ASEP1449_LOCUS185</name>
    <name evidence="8" type="ORF">ASEP1449_LOCUS186</name>
</gene>
<reference evidence="7" key="1">
    <citation type="submission" date="2021-01" db="EMBL/GenBank/DDBJ databases">
        <authorList>
            <person name="Corre E."/>
            <person name="Pelletier E."/>
            <person name="Niang G."/>
            <person name="Scheremetjew M."/>
            <person name="Finn R."/>
            <person name="Kale V."/>
            <person name="Holt S."/>
            <person name="Cochrane G."/>
            <person name="Meng A."/>
            <person name="Brown T."/>
            <person name="Cohen L."/>
        </authorList>
    </citation>
    <scope>NUCLEOTIDE SEQUENCE</scope>
    <source>
        <strain evidence="7">CCMP2084</strain>
    </source>
</reference>
<dbReference type="PANTHER" id="PTHR14493">
    <property type="entry name" value="UNKEMPT FAMILY MEMBER"/>
    <property type="match status" value="1"/>
</dbReference>
<evidence type="ECO:0000256" key="5">
    <source>
        <dbReference type="SAM" id="MobiDB-lite"/>
    </source>
</evidence>
<dbReference type="InterPro" id="IPR000571">
    <property type="entry name" value="Znf_CCCH"/>
</dbReference>
<evidence type="ECO:0000259" key="6">
    <source>
        <dbReference type="PROSITE" id="PS50103"/>
    </source>
</evidence>
<evidence type="ECO:0000256" key="2">
    <source>
        <dbReference type="ARBA" id="ARBA00022771"/>
    </source>
</evidence>
<feature type="compositionally biased region" description="Polar residues" evidence="5">
    <location>
        <begin position="142"/>
        <end position="156"/>
    </location>
</feature>
<feature type="compositionally biased region" description="Polar residues" evidence="5">
    <location>
        <begin position="321"/>
        <end position="333"/>
    </location>
</feature>
<feature type="compositionally biased region" description="Polar residues" evidence="5">
    <location>
        <begin position="111"/>
        <end position="130"/>
    </location>
</feature>
<dbReference type="EMBL" id="HBHQ01000301">
    <property type="protein sequence ID" value="CAD9808363.1"/>
    <property type="molecule type" value="Transcribed_RNA"/>
</dbReference>
<dbReference type="AlphaFoldDB" id="A0A6T7FHE9"/>
<feature type="region of interest" description="Disordered" evidence="5">
    <location>
        <begin position="297"/>
        <end position="336"/>
    </location>
</feature>
<sequence>MIPQQPTHMRDTGQWGNQVAPRFQGSAQMKFSQPSLQDPSRAYEDFPPEHHTIAAAAQFEQSQQNQLRNNAQGYIPSRPPQHTGQQRSGYVPSAYNPAHSGVPQPRIAYSSVASSPSQGHRVQGVQNQPRHSPMHQQHRPMNVSQTTSNTGSSSRSAPEVLKTLLRKKACLYETETSQAVALVTWLVGRELALEFGYFSRQQLQSGVHACLASKIEAGNITRTKVNRCMQIILNSCFHYIIPRPDGKEEKGDSFRELFALRAEDDSQLVQRLAPPWDDLLVDKSTILHAAIERNDFDESAESPSKSASRKSGVMSPKSAPQKASTKNNDSDSNIEPGPDSKRAVLLCFNENVKNAADVFHCHNEFIRDAANAANLRLSAQEWKSFFGEDLLLAASGPGHEKARVHLAGMDHSEASGHMSIAELYEFRTSWCSKRYDHDAKLCGFAHADVNNGWLRRDPSEHAYSATLCPNVSLVSAGKNNTNASYLVNCCSKGLQCEFSHSQEELEYLEVAYKTRLCPSLSTRSGLCGLKEVCPHMHPSRNGSSHKSGQLRSAPFVGTSKSGRPATTGRGPTPGGLPQNPVGSPMIYIAPAPESQFDRYLMLPGLQSLFRRNNSAIYISCLGATQNDSHYSLFGDDFQNSKYEKST</sequence>
<organism evidence="7">
    <name type="scientific">Attheya septentrionalis</name>
    <dbReference type="NCBI Taxonomy" id="420275"/>
    <lineage>
        <taxon>Eukaryota</taxon>
        <taxon>Sar</taxon>
        <taxon>Stramenopiles</taxon>
        <taxon>Ochrophyta</taxon>
        <taxon>Bacillariophyta</taxon>
        <taxon>Coscinodiscophyceae</taxon>
        <taxon>Chaetocerotophycidae</taxon>
        <taxon>Chaetocerotales</taxon>
        <taxon>Attheyaceae</taxon>
        <taxon>Attheya</taxon>
    </lineage>
</organism>
<dbReference type="PROSITE" id="PS50103">
    <property type="entry name" value="ZF_C3H1"/>
    <property type="match status" value="1"/>
</dbReference>
<protein>
    <recommendedName>
        <fullName evidence="6">C3H1-type domain-containing protein</fullName>
    </recommendedName>
</protein>
<name>A0A6T7FHE9_9STRA</name>
<evidence type="ECO:0000313" key="8">
    <source>
        <dbReference type="EMBL" id="CAD9808364.1"/>
    </source>
</evidence>
<feature type="compositionally biased region" description="Polar residues" evidence="5">
    <location>
        <begin position="540"/>
        <end position="550"/>
    </location>
</feature>
<evidence type="ECO:0000313" key="7">
    <source>
        <dbReference type="EMBL" id="CAD9808363.1"/>
    </source>
</evidence>
<evidence type="ECO:0000256" key="1">
    <source>
        <dbReference type="ARBA" id="ARBA00022723"/>
    </source>
</evidence>
<feature type="region of interest" description="Disordered" evidence="5">
    <location>
        <begin position="538"/>
        <end position="581"/>
    </location>
</feature>
<proteinExistence type="predicted"/>
<evidence type="ECO:0000256" key="3">
    <source>
        <dbReference type="ARBA" id="ARBA00022833"/>
    </source>
</evidence>
<dbReference type="PANTHER" id="PTHR14493:SF50">
    <property type="entry name" value="RING FINGER PROTEIN UNKEMPT"/>
    <property type="match status" value="1"/>
</dbReference>
<evidence type="ECO:0000256" key="4">
    <source>
        <dbReference type="PROSITE-ProRule" id="PRU00723"/>
    </source>
</evidence>